<reference evidence="2 3" key="1">
    <citation type="journal article" date="2016" name="Sci. Rep.">
        <title>Peltaster fructicola genome reveals evolution from an invasive phytopathogen to an ectophytic parasite.</title>
        <authorList>
            <person name="Xu C."/>
            <person name="Chen H."/>
            <person name="Gleason M.L."/>
            <person name="Xu J.R."/>
            <person name="Liu H."/>
            <person name="Zhang R."/>
            <person name="Sun G."/>
        </authorList>
    </citation>
    <scope>NUCLEOTIDE SEQUENCE [LARGE SCALE GENOMIC DNA]</scope>
    <source>
        <strain evidence="2 3">LNHT1506</strain>
    </source>
</reference>
<gene>
    <name evidence="2" type="ORF">AMS68_001619</name>
</gene>
<proteinExistence type="predicted"/>
<evidence type="ECO:0000313" key="3">
    <source>
        <dbReference type="Proteomes" id="UP000503462"/>
    </source>
</evidence>
<dbReference type="EMBL" id="CP051139">
    <property type="protein sequence ID" value="QIW96101.1"/>
    <property type="molecule type" value="Genomic_DNA"/>
</dbReference>
<feature type="compositionally biased region" description="Polar residues" evidence="1">
    <location>
        <begin position="94"/>
        <end position="105"/>
    </location>
</feature>
<evidence type="ECO:0000313" key="2">
    <source>
        <dbReference type="EMBL" id="QIW96101.1"/>
    </source>
</evidence>
<evidence type="ECO:0000256" key="1">
    <source>
        <dbReference type="SAM" id="MobiDB-lite"/>
    </source>
</evidence>
<feature type="region of interest" description="Disordered" evidence="1">
    <location>
        <begin position="90"/>
        <end position="114"/>
    </location>
</feature>
<protein>
    <recommendedName>
        <fullName evidence="4">Mediator complex subunit 11</fullName>
    </recommendedName>
</protein>
<dbReference type="Proteomes" id="UP000503462">
    <property type="component" value="Chromosome 1"/>
</dbReference>
<sequence length="114" mass="12878">MASEDADTKEWQATQLEQSLADIERLQHQLDALRFAIPTLIRPLTGSQTNSKAEAARDVKHNAAMVMEQMEEFRTGWASDRTQAILTHTRRSASENPDLSKSSNVPVWGWADKR</sequence>
<evidence type="ECO:0008006" key="4">
    <source>
        <dbReference type="Google" id="ProtNLM"/>
    </source>
</evidence>
<name>A0A6H0XMW8_9PEZI</name>
<accession>A0A6H0XMW8</accession>
<keyword evidence="3" id="KW-1185">Reference proteome</keyword>
<dbReference type="AlphaFoldDB" id="A0A6H0XMW8"/>
<dbReference type="OrthoDB" id="5326237at2759"/>
<organism evidence="2 3">
    <name type="scientific">Peltaster fructicola</name>
    <dbReference type="NCBI Taxonomy" id="286661"/>
    <lineage>
        <taxon>Eukaryota</taxon>
        <taxon>Fungi</taxon>
        <taxon>Dikarya</taxon>
        <taxon>Ascomycota</taxon>
        <taxon>Pezizomycotina</taxon>
        <taxon>Dothideomycetes</taxon>
        <taxon>Dothideomycetes incertae sedis</taxon>
        <taxon>Peltaster</taxon>
    </lineage>
</organism>